<evidence type="ECO:0000313" key="3">
    <source>
        <dbReference type="Proteomes" id="UP001516400"/>
    </source>
</evidence>
<dbReference type="AlphaFoldDB" id="A0ABD2PDD8"/>
<feature type="compositionally biased region" description="Basic and acidic residues" evidence="1">
    <location>
        <begin position="110"/>
        <end position="122"/>
    </location>
</feature>
<protein>
    <submittedName>
        <fullName evidence="2">Uncharacterized protein</fullName>
    </submittedName>
</protein>
<feature type="region of interest" description="Disordered" evidence="1">
    <location>
        <begin position="20"/>
        <end position="122"/>
    </location>
</feature>
<dbReference type="Proteomes" id="UP001516400">
    <property type="component" value="Unassembled WGS sequence"/>
</dbReference>
<proteinExistence type="predicted"/>
<evidence type="ECO:0000256" key="1">
    <source>
        <dbReference type="SAM" id="MobiDB-lite"/>
    </source>
</evidence>
<comment type="caution">
    <text evidence="2">The sequence shown here is derived from an EMBL/GenBank/DDBJ whole genome shotgun (WGS) entry which is preliminary data.</text>
</comment>
<organism evidence="2 3">
    <name type="scientific">Cryptolaemus montrouzieri</name>
    <dbReference type="NCBI Taxonomy" id="559131"/>
    <lineage>
        <taxon>Eukaryota</taxon>
        <taxon>Metazoa</taxon>
        <taxon>Ecdysozoa</taxon>
        <taxon>Arthropoda</taxon>
        <taxon>Hexapoda</taxon>
        <taxon>Insecta</taxon>
        <taxon>Pterygota</taxon>
        <taxon>Neoptera</taxon>
        <taxon>Endopterygota</taxon>
        <taxon>Coleoptera</taxon>
        <taxon>Polyphaga</taxon>
        <taxon>Cucujiformia</taxon>
        <taxon>Coccinelloidea</taxon>
        <taxon>Coccinellidae</taxon>
        <taxon>Scymninae</taxon>
        <taxon>Scymnini</taxon>
        <taxon>Cryptolaemus</taxon>
    </lineage>
</organism>
<reference evidence="2 3" key="1">
    <citation type="journal article" date="2021" name="BMC Biol.">
        <title>Horizontally acquired antibacterial genes associated with adaptive radiation of ladybird beetles.</title>
        <authorList>
            <person name="Li H.S."/>
            <person name="Tang X.F."/>
            <person name="Huang Y.H."/>
            <person name="Xu Z.Y."/>
            <person name="Chen M.L."/>
            <person name="Du X.Y."/>
            <person name="Qiu B.Y."/>
            <person name="Chen P.T."/>
            <person name="Zhang W."/>
            <person name="Slipinski A."/>
            <person name="Escalona H.E."/>
            <person name="Waterhouse R.M."/>
            <person name="Zwick A."/>
            <person name="Pang H."/>
        </authorList>
    </citation>
    <scope>NUCLEOTIDE SEQUENCE [LARGE SCALE GENOMIC DNA]</scope>
    <source>
        <strain evidence="2">SYSU2018</strain>
    </source>
</reference>
<name>A0ABD2PDD8_9CUCU</name>
<feature type="compositionally biased region" description="Basic and acidic residues" evidence="1">
    <location>
        <begin position="52"/>
        <end position="67"/>
    </location>
</feature>
<gene>
    <name evidence="2" type="ORF">HHI36_003120</name>
</gene>
<sequence>MRKLQQSDRVVILLAAPAHLEAQVRNPSSKIPLETRISPSTKKKMHANPPQDEAREDVAAKNTENKTNEITPTKKGKKTQRRVKKSKKNIAKELRSTGKSYTPIRTTRVVPEHQMKEPCKDN</sequence>
<accession>A0ABD2PDD8</accession>
<keyword evidence="3" id="KW-1185">Reference proteome</keyword>
<evidence type="ECO:0000313" key="2">
    <source>
        <dbReference type="EMBL" id="KAL3288687.1"/>
    </source>
</evidence>
<dbReference type="EMBL" id="JABFTP020000185">
    <property type="protein sequence ID" value="KAL3288687.1"/>
    <property type="molecule type" value="Genomic_DNA"/>
</dbReference>
<feature type="compositionally biased region" description="Basic residues" evidence="1">
    <location>
        <begin position="74"/>
        <end position="89"/>
    </location>
</feature>